<evidence type="ECO:0000256" key="5">
    <source>
        <dbReference type="HAMAP-Rule" id="MF_01928"/>
    </source>
</evidence>
<comment type="function">
    <text evidence="6">Catalyzes the ATP-dependent conversion of 5-aminoimidazole ribonucleotide (AIR) and HCO(3)- to N5-carboxyaminoimidazole ribonucleotide (N5-CAIR).</text>
</comment>
<dbReference type="InterPro" id="IPR040686">
    <property type="entry name" value="PurK_C"/>
</dbReference>
<organism evidence="8 9">
    <name type="scientific">Gluconobacter morbifer G707</name>
    <dbReference type="NCBI Taxonomy" id="1088869"/>
    <lineage>
        <taxon>Bacteria</taxon>
        <taxon>Pseudomonadati</taxon>
        <taxon>Pseudomonadota</taxon>
        <taxon>Alphaproteobacteria</taxon>
        <taxon>Acetobacterales</taxon>
        <taxon>Acetobacteraceae</taxon>
        <taxon>Gluconobacter</taxon>
    </lineage>
</organism>
<dbReference type="Gene3D" id="3.30.1490.20">
    <property type="entry name" value="ATP-grasp fold, A domain"/>
    <property type="match status" value="1"/>
</dbReference>
<accession>G6XHZ9</accession>
<feature type="binding site" evidence="5">
    <location>
        <begin position="131"/>
        <end position="137"/>
    </location>
    <ligand>
        <name>ATP</name>
        <dbReference type="ChEBI" id="CHEBI:30616"/>
    </ligand>
</feature>
<reference evidence="8 9" key="1">
    <citation type="submission" date="2011-10" db="EMBL/GenBank/DDBJ databases">
        <title>Genome sequence of Gluconobacter morbifer G707, isolated from Drosophila gut.</title>
        <authorList>
            <person name="Lee W.-J."/>
            <person name="Kim E.-K."/>
        </authorList>
    </citation>
    <scope>NUCLEOTIDE SEQUENCE [LARGE SCALE GENOMIC DNA]</scope>
    <source>
        <strain evidence="8 9">G707</strain>
    </source>
</reference>
<dbReference type="Pfam" id="PF22660">
    <property type="entry name" value="RS_preATP-grasp-like"/>
    <property type="match status" value="1"/>
</dbReference>
<comment type="subunit">
    <text evidence="5 6">Homodimer.</text>
</comment>
<dbReference type="GO" id="GO:0005829">
    <property type="term" value="C:cytosol"/>
    <property type="evidence" value="ECO:0007669"/>
    <property type="project" value="TreeGrafter"/>
</dbReference>
<feature type="binding site" evidence="5">
    <location>
        <position position="126"/>
    </location>
    <ligand>
        <name>ATP</name>
        <dbReference type="ChEBI" id="CHEBI:30616"/>
    </ligand>
</feature>
<evidence type="ECO:0000313" key="9">
    <source>
        <dbReference type="Proteomes" id="UP000004949"/>
    </source>
</evidence>
<dbReference type="STRING" id="1088869.GMO_12090"/>
<dbReference type="GO" id="GO:0046872">
    <property type="term" value="F:metal ion binding"/>
    <property type="evidence" value="ECO:0007669"/>
    <property type="project" value="InterPro"/>
</dbReference>
<dbReference type="InterPro" id="IPR005875">
    <property type="entry name" value="PurK"/>
</dbReference>
<dbReference type="HAMAP" id="MF_01928">
    <property type="entry name" value="PurK"/>
    <property type="match status" value="1"/>
</dbReference>
<dbReference type="PROSITE" id="PS50975">
    <property type="entry name" value="ATP_GRASP"/>
    <property type="match status" value="1"/>
</dbReference>
<dbReference type="SUPFAM" id="SSF51246">
    <property type="entry name" value="Rudiment single hybrid motif"/>
    <property type="match status" value="1"/>
</dbReference>
<name>G6XHZ9_9PROT</name>
<keyword evidence="8" id="KW-0456">Lyase</keyword>
<keyword evidence="4 5" id="KW-0067">ATP-binding</keyword>
<dbReference type="PANTHER" id="PTHR11609">
    <property type="entry name" value="PURINE BIOSYNTHESIS PROTEIN 6/7, PUR6/7"/>
    <property type="match status" value="1"/>
</dbReference>
<dbReference type="InterPro" id="IPR011761">
    <property type="entry name" value="ATP-grasp"/>
</dbReference>
<comment type="caution">
    <text evidence="8">The sequence shown here is derived from an EMBL/GenBank/DDBJ whole genome shotgun (WGS) entry which is preliminary data.</text>
</comment>
<dbReference type="NCBIfam" id="NF004676">
    <property type="entry name" value="PRK06019.1-2"/>
    <property type="match status" value="1"/>
</dbReference>
<dbReference type="InterPro" id="IPR003135">
    <property type="entry name" value="ATP-grasp_carboxylate-amine"/>
</dbReference>
<dbReference type="GO" id="GO:0004638">
    <property type="term" value="F:phosphoribosylaminoimidazole carboxylase activity"/>
    <property type="evidence" value="ECO:0007669"/>
    <property type="project" value="InterPro"/>
</dbReference>
<dbReference type="Pfam" id="PF17769">
    <property type="entry name" value="PurK_C"/>
    <property type="match status" value="1"/>
</dbReference>
<dbReference type="FunFam" id="3.30.470.20:FF:000029">
    <property type="entry name" value="N5-carboxyaminoimidazole ribonucleotide synthase"/>
    <property type="match status" value="1"/>
</dbReference>
<feature type="domain" description="ATP-grasp" evidence="7">
    <location>
        <begin position="90"/>
        <end position="274"/>
    </location>
</feature>
<dbReference type="AlphaFoldDB" id="G6XHZ9"/>
<dbReference type="EC" id="6.3.4.18" evidence="5 6"/>
<dbReference type="GO" id="GO:0005524">
    <property type="term" value="F:ATP binding"/>
    <property type="evidence" value="ECO:0007669"/>
    <property type="project" value="UniProtKB-UniRule"/>
</dbReference>
<evidence type="ECO:0000313" key="8">
    <source>
        <dbReference type="EMBL" id="EHH68439.1"/>
    </source>
</evidence>
<dbReference type="GO" id="GO:0034028">
    <property type="term" value="F:5-(carboxyamino)imidazole ribonucleotide synthase activity"/>
    <property type="evidence" value="ECO:0007669"/>
    <property type="project" value="UniProtKB-UniRule"/>
</dbReference>
<dbReference type="InterPro" id="IPR016185">
    <property type="entry name" value="PreATP-grasp_dom_sf"/>
</dbReference>
<keyword evidence="3 5" id="KW-0658">Purine biosynthesis</keyword>
<dbReference type="NCBIfam" id="NF004679">
    <property type="entry name" value="PRK06019.1-5"/>
    <property type="match status" value="1"/>
</dbReference>
<dbReference type="Pfam" id="PF02222">
    <property type="entry name" value="ATP-grasp"/>
    <property type="match status" value="1"/>
</dbReference>
<dbReference type="GO" id="GO:0006189">
    <property type="term" value="P:'de novo' IMP biosynthetic process"/>
    <property type="evidence" value="ECO:0007669"/>
    <property type="project" value="UniProtKB-UniRule"/>
</dbReference>
<comment type="catalytic activity">
    <reaction evidence="5 6">
        <text>5-amino-1-(5-phospho-beta-D-ribosyl)imidazole + hydrogencarbonate + ATP = 5-carboxyamino-1-(5-phospho-D-ribosyl)imidazole + ADP + phosphate + 2 H(+)</text>
        <dbReference type="Rhea" id="RHEA:19317"/>
        <dbReference type="ChEBI" id="CHEBI:15378"/>
        <dbReference type="ChEBI" id="CHEBI:17544"/>
        <dbReference type="ChEBI" id="CHEBI:30616"/>
        <dbReference type="ChEBI" id="CHEBI:43474"/>
        <dbReference type="ChEBI" id="CHEBI:58730"/>
        <dbReference type="ChEBI" id="CHEBI:137981"/>
        <dbReference type="ChEBI" id="CHEBI:456216"/>
        <dbReference type="EC" id="6.3.4.18"/>
    </reaction>
</comment>
<dbReference type="InterPro" id="IPR011054">
    <property type="entry name" value="Rudment_hybrid_motif"/>
</dbReference>
<dbReference type="Gene3D" id="3.30.470.20">
    <property type="entry name" value="ATP-grasp fold, B domain"/>
    <property type="match status" value="1"/>
</dbReference>
<dbReference type="PANTHER" id="PTHR11609:SF5">
    <property type="entry name" value="PHOSPHORIBOSYLAMINOIMIDAZOLE CARBOXYLASE"/>
    <property type="match status" value="1"/>
</dbReference>
<evidence type="ECO:0000256" key="1">
    <source>
        <dbReference type="ARBA" id="ARBA00022598"/>
    </source>
</evidence>
<feature type="binding site" evidence="5">
    <location>
        <begin position="244"/>
        <end position="245"/>
    </location>
    <ligand>
        <name>ATP</name>
        <dbReference type="ChEBI" id="CHEBI:30616"/>
    </ligand>
</feature>
<feature type="binding site" evidence="5">
    <location>
        <position position="190"/>
    </location>
    <ligand>
        <name>ATP</name>
        <dbReference type="ChEBI" id="CHEBI:30616"/>
    </ligand>
</feature>
<dbReference type="NCBIfam" id="TIGR01161">
    <property type="entry name" value="purK"/>
    <property type="match status" value="1"/>
</dbReference>
<evidence type="ECO:0000259" key="7">
    <source>
        <dbReference type="PROSITE" id="PS50975"/>
    </source>
</evidence>
<dbReference type="FunFam" id="3.30.1490.20:FF:000015">
    <property type="entry name" value="N5-carboxyaminoimidazole ribonucleotide synthase"/>
    <property type="match status" value="1"/>
</dbReference>
<dbReference type="eggNOG" id="COG0026">
    <property type="taxonomic scope" value="Bacteria"/>
</dbReference>
<comment type="pathway">
    <text evidence="5 6">Purine metabolism; IMP biosynthesis via de novo pathway; 5-amino-1-(5-phospho-D-ribosyl)imidazole-4-carboxylate from 5-amino-1-(5-phospho-D-ribosyl)imidazole (N5-CAIR route): step 1/2.</text>
</comment>
<dbReference type="SUPFAM" id="SSF52440">
    <property type="entry name" value="PreATP-grasp domain"/>
    <property type="match status" value="1"/>
</dbReference>
<feature type="binding site" evidence="5">
    <location>
        <begin position="159"/>
        <end position="162"/>
    </location>
    <ligand>
        <name>ATP</name>
        <dbReference type="ChEBI" id="CHEBI:30616"/>
    </ligand>
</feature>
<dbReference type="NCBIfam" id="NF004675">
    <property type="entry name" value="PRK06019.1-1"/>
    <property type="match status" value="1"/>
</dbReference>
<proteinExistence type="inferred from homology"/>
<evidence type="ECO:0000256" key="3">
    <source>
        <dbReference type="ARBA" id="ARBA00022755"/>
    </source>
</evidence>
<comment type="function">
    <text evidence="5">Catalyzes the ATP-dependent conversion of 5-aminoimidazole ribonucleotide (AIR) and HCO(3)(-) to N5-carboxyaminoimidazole ribonucleotide (N5-CAIR).</text>
</comment>
<dbReference type="InterPro" id="IPR054350">
    <property type="entry name" value="PurT/PurK_preATP-grasp"/>
</dbReference>
<comment type="similarity">
    <text evidence="5 6">Belongs to the PurK/PurT family.</text>
</comment>
<dbReference type="SUPFAM" id="SSF56059">
    <property type="entry name" value="Glutathione synthetase ATP-binding domain-like"/>
    <property type="match status" value="1"/>
</dbReference>
<feature type="binding site" evidence="5">
    <location>
        <position position="86"/>
    </location>
    <ligand>
        <name>ATP</name>
        <dbReference type="ChEBI" id="CHEBI:30616"/>
    </ligand>
</feature>
<dbReference type="InterPro" id="IPR013815">
    <property type="entry name" value="ATP_grasp_subdomain_1"/>
</dbReference>
<evidence type="ECO:0000256" key="6">
    <source>
        <dbReference type="RuleBase" id="RU361200"/>
    </source>
</evidence>
<evidence type="ECO:0000256" key="2">
    <source>
        <dbReference type="ARBA" id="ARBA00022741"/>
    </source>
</evidence>
<dbReference type="Gene3D" id="3.40.50.20">
    <property type="match status" value="1"/>
</dbReference>
<gene>
    <name evidence="5 6" type="primary">purK</name>
    <name evidence="8" type="ORF">GMO_12090</name>
</gene>
<keyword evidence="2 5" id="KW-0547">Nucleotide-binding</keyword>
<keyword evidence="9" id="KW-1185">Reference proteome</keyword>
<dbReference type="UniPathway" id="UPA00074">
    <property type="reaction ID" value="UER00942"/>
</dbReference>
<sequence>MSAVAASKLGYRVHILDPVADCPASEVTASITLGSYDDPQALRDFAAHCDVVTFEFENISAEGLTLLEALRPVRPAGDILRISQDRIIEKTRLTKAGVRVAPWRSVRSQDDLDGLAEEIGFPLILKTTRFGYDGKGQFRVQTASDLAGLSDLPYPLVAEKMIDFEREVSVMVVRGQDGTVRCFDVAENRHRDGILDVTMAPARIMPDLARQAQDMAMKIAEELGLVGIMGVEMFHAADGRLLVNEIAPRPHNSGHWTMDACLVDQFEMHVRAVAGLPLPPACRHSDAVMHNLIGPEDMACVPAILATDGTSLHLYGKKEARPGRKMGHVNTIFPRGGLPGDLGLEDLLPLRR</sequence>
<dbReference type="EMBL" id="AGQV01000002">
    <property type="protein sequence ID" value="EHH68439.1"/>
    <property type="molecule type" value="Genomic_DNA"/>
</dbReference>
<protein>
    <recommendedName>
        <fullName evidence="5 6">N5-carboxyaminoimidazole ribonucleotide synthase</fullName>
        <shortName evidence="5 6">N5-CAIR synthase</shortName>
        <ecNumber evidence="5 6">6.3.4.18</ecNumber>
    </recommendedName>
    <alternativeName>
        <fullName evidence="5 6">5-(carboxyamino)imidazole ribonucleotide synthetase</fullName>
    </alternativeName>
</protein>
<dbReference type="Proteomes" id="UP000004949">
    <property type="component" value="Unassembled WGS sequence"/>
</dbReference>
<keyword evidence="1 5" id="KW-0436">Ligase</keyword>
<evidence type="ECO:0000256" key="4">
    <source>
        <dbReference type="ARBA" id="ARBA00022840"/>
    </source>
</evidence>
<dbReference type="PATRIC" id="fig|1088869.3.peg.1211"/>
<feature type="binding site" evidence="5">
    <location>
        <position position="167"/>
    </location>
    <ligand>
        <name>ATP</name>
        <dbReference type="ChEBI" id="CHEBI:30616"/>
    </ligand>
</feature>